<dbReference type="SUPFAM" id="SSF56349">
    <property type="entry name" value="DNA breaking-rejoining enzymes"/>
    <property type="match status" value="1"/>
</dbReference>
<dbReference type="InterPro" id="IPR002104">
    <property type="entry name" value="Integrase_catalytic"/>
</dbReference>
<protein>
    <recommendedName>
        <fullName evidence="5">Tyr recombinase domain-containing protein</fullName>
    </recommendedName>
</protein>
<dbReference type="PROSITE" id="PS51898">
    <property type="entry name" value="TYR_RECOMBINASE"/>
    <property type="match status" value="1"/>
</dbReference>
<dbReference type="InterPro" id="IPR050808">
    <property type="entry name" value="Phage_Integrase"/>
</dbReference>
<keyword evidence="2" id="KW-0229">DNA integration</keyword>
<sequence>MSSPAPLKLTDALVRKLTLSEDMPDGRIFFDGELPRFGVRVYRSGRKLWFCQYRFGKQTRKETIGLTTEKTAEQAREIAKDIFAHVRLGRDPVAERQQRQADAEDRFSLLVASYLHEKLHPIKPGKKPMRPRSYEEVKRHLETHCAPFANKPIRSITKGDVADLYKDISRESGAGAASHTWASLRAMMDWAVRNDNMERNVAALYDGGGTNPPRDRQLKDPEIKAVWRACRDDQFGNIVKLLLLTGARRDEVGHMPIAEIDFEAREWVLPEERAKNARAHLVPLTDAPLAILQKAVEAQDTFVFGYGKERGFSGWSKAKTALDKRIAEAGHKLEPWTLHDLRRTFATGLQRLKVEPHIIEACLNHAPPKLQRTYQLHDYADEKLAALNRWAAHVDAIVTGKTTDNVRNLREVMS</sequence>
<keyword evidence="3" id="KW-0238">DNA-binding</keyword>
<accession>A0A1Y2J7Q5</accession>
<dbReference type="AlphaFoldDB" id="A0A1Y2J7Q5"/>
<dbReference type="InterPro" id="IPR013762">
    <property type="entry name" value="Integrase-like_cat_sf"/>
</dbReference>
<evidence type="ECO:0000256" key="4">
    <source>
        <dbReference type="ARBA" id="ARBA00023172"/>
    </source>
</evidence>
<dbReference type="Gene3D" id="1.10.443.10">
    <property type="entry name" value="Intergrase catalytic core"/>
    <property type="match status" value="1"/>
</dbReference>
<dbReference type="PANTHER" id="PTHR30629">
    <property type="entry name" value="PROPHAGE INTEGRASE"/>
    <property type="match status" value="1"/>
</dbReference>
<dbReference type="InterPro" id="IPR038488">
    <property type="entry name" value="Integrase_DNA-bd_sf"/>
</dbReference>
<evidence type="ECO:0000313" key="7">
    <source>
        <dbReference type="Proteomes" id="UP000193335"/>
    </source>
</evidence>
<dbReference type="Pfam" id="PF00589">
    <property type="entry name" value="Phage_integrase"/>
    <property type="match status" value="1"/>
</dbReference>
<evidence type="ECO:0000256" key="2">
    <source>
        <dbReference type="ARBA" id="ARBA00022908"/>
    </source>
</evidence>
<comment type="similarity">
    <text evidence="1">Belongs to the 'phage' integrase family.</text>
</comment>
<feature type="domain" description="Tyr recombinase" evidence="5">
    <location>
        <begin position="212"/>
        <end position="388"/>
    </location>
</feature>
<dbReference type="Proteomes" id="UP000193335">
    <property type="component" value="Unassembled WGS sequence"/>
</dbReference>
<reference evidence="6 7" key="1">
    <citation type="submission" date="2017-03" db="EMBL/GenBank/DDBJ databases">
        <title>Whole genome sequences of fourteen strains of Bradyrhizobium canariense and one strain of Bradyrhizobium japonicum isolated from Lupinus (Papilionoideae: Genisteae) species in Algeria.</title>
        <authorList>
            <person name="Crovadore J."/>
            <person name="Chekireb D."/>
            <person name="Brachmann A."/>
            <person name="Chablais R."/>
            <person name="Cochard B."/>
            <person name="Lefort F."/>
        </authorList>
    </citation>
    <scope>NUCLEOTIDE SEQUENCE [LARGE SCALE GENOMIC DNA]</scope>
    <source>
        <strain evidence="6 7">UBMA197</strain>
    </source>
</reference>
<evidence type="ECO:0000259" key="5">
    <source>
        <dbReference type="PROSITE" id="PS51898"/>
    </source>
</evidence>
<dbReference type="Gene3D" id="1.10.150.130">
    <property type="match status" value="1"/>
</dbReference>
<dbReference type="Pfam" id="PF13356">
    <property type="entry name" value="Arm-DNA-bind_3"/>
    <property type="match status" value="1"/>
</dbReference>
<dbReference type="EMBL" id="NAFL01000286">
    <property type="protein sequence ID" value="OSJ22160.1"/>
    <property type="molecule type" value="Genomic_DNA"/>
</dbReference>
<dbReference type="InterPro" id="IPR010998">
    <property type="entry name" value="Integrase_recombinase_N"/>
</dbReference>
<keyword evidence="4" id="KW-0233">DNA recombination</keyword>
<dbReference type="CDD" id="cd00801">
    <property type="entry name" value="INT_P4_C"/>
    <property type="match status" value="1"/>
</dbReference>
<gene>
    <name evidence="6" type="ORF">BSZ19_47100</name>
</gene>
<dbReference type="InterPro" id="IPR025166">
    <property type="entry name" value="Integrase_DNA_bind_dom"/>
</dbReference>
<dbReference type="GO" id="GO:0015074">
    <property type="term" value="P:DNA integration"/>
    <property type="evidence" value="ECO:0007669"/>
    <property type="project" value="UniProtKB-KW"/>
</dbReference>
<organism evidence="6 7">
    <name type="scientific">Bradyrhizobium japonicum</name>
    <dbReference type="NCBI Taxonomy" id="375"/>
    <lineage>
        <taxon>Bacteria</taxon>
        <taxon>Pseudomonadati</taxon>
        <taxon>Pseudomonadota</taxon>
        <taxon>Alphaproteobacteria</taxon>
        <taxon>Hyphomicrobiales</taxon>
        <taxon>Nitrobacteraceae</taxon>
        <taxon>Bradyrhizobium</taxon>
    </lineage>
</organism>
<name>A0A1Y2J7Q5_BRAJP</name>
<dbReference type="RefSeq" id="WP_085405450.1">
    <property type="nucleotide sequence ID" value="NZ_NAFL01000286.1"/>
</dbReference>
<evidence type="ECO:0000256" key="3">
    <source>
        <dbReference type="ARBA" id="ARBA00023125"/>
    </source>
</evidence>
<evidence type="ECO:0000256" key="1">
    <source>
        <dbReference type="ARBA" id="ARBA00008857"/>
    </source>
</evidence>
<dbReference type="PANTHER" id="PTHR30629:SF2">
    <property type="entry name" value="PROPHAGE INTEGRASE INTS-RELATED"/>
    <property type="match status" value="1"/>
</dbReference>
<dbReference type="GO" id="GO:0003677">
    <property type="term" value="F:DNA binding"/>
    <property type="evidence" value="ECO:0007669"/>
    <property type="project" value="UniProtKB-KW"/>
</dbReference>
<dbReference type="GO" id="GO:0006310">
    <property type="term" value="P:DNA recombination"/>
    <property type="evidence" value="ECO:0007669"/>
    <property type="project" value="UniProtKB-KW"/>
</dbReference>
<proteinExistence type="inferred from homology"/>
<comment type="caution">
    <text evidence="6">The sequence shown here is derived from an EMBL/GenBank/DDBJ whole genome shotgun (WGS) entry which is preliminary data.</text>
</comment>
<dbReference type="Gene3D" id="3.30.160.390">
    <property type="entry name" value="Integrase, DNA-binding domain"/>
    <property type="match status" value="1"/>
</dbReference>
<dbReference type="InterPro" id="IPR011010">
    <property type="entry name" value="DNA_brk_join_enz"/>
</dbReference>
<evidence type="ECO:0000313" key="6">
    <source>
        <dbReference type="EMBL" id="OSJ22160.1"/>
    </source>
</evidence>